<gene>
    <name evidence="18" type="primary">tg</name>
</gene>
<dbReference type="InterPro" id="IPR000716">
    <property type="entry name" value="Thyroglobulin_1"/>
</dbReference>
<evidence type="ECO:0000256" key="9">
    <source>
        <dbReference type="ARBA" id="ARBA00022729"/>
    </source>
</evidence>
<dbReference type="SMART" id="SM00211">
    <property type="entry name" value="TY"/>
    <property type="match status" value="9"/>
</dbReference>
<dbReference type="Gene3D" id="3.40.50.1820">
    <property type="entry name" value="alpha/beta hydrolase"/>
    <property type="match status" value="1"/>
</dbReference>
<feature type="disulfide bond" evidence="15">
    <location>
        <begin position="811"/>
        <end position="818"/>
    </location>
</feature>
<dbReference type="GO" id="GO:0006590">
    <property type="term" value="P:thyroid hormone generation"/>
    <property type="evidence" value="ECO:0007669"/>
    <property type="project" value="TreeGrafter"/>
</dbReference>
<dbReference type="GeneTree" id="ENSGT00940000168460"/>
<dbReference type="InterPro" id="IPR036857">
    <property type="entry name" value="Thyroglobulin_1_sf"/>
</dbReference>
<protein>
    <recommendedName>
        <fullName evidence="3">Thyroglobulin</fullName>
    </recommendedName>
</protein>
<evidence type="ECO:0000259" key="17">
    <source>
        <dbReference type="PROSITE" id="PS51162"/>
    </source>
</evidence>
<accession>I3J1D2</accession>
<evidence type="ECO:0000256" key="2">
    <source>
        <dbReference type="ARBA" id="ARBA00005964"/>
    </source>
</evidence>
<evidence type="ECO:0000313" key="19">
    <source>
        <dbReference type="Proteomes" id="UP000005207"/>
    </source>
</evidence>
<proteinExistence type="inferred from homology"/>
<evidence type="ECO:0000256" key="13">
    <source>
        <dbReference type="ARBA" id="ARBA00023180"/>
    </source>
</evidence>
<dbReference type="Pfam" id="PF00135">
    <property type="entry name" value="COesterase"/>
    <property type="match status" value="1"/>
</dbReference>
<dbReference type="eggNOG" id="KOG1214">
    <property type="taxonomic scope" value="Eukaryota"/>
</dbReference>
<evidence type="ECO:0000256" key="1">
    <source>
        <dbReference type="ARBA" id="ARBA00004613"/>
    </source>
</evidence>
<evidence type="ECO:0000256" key="7">
    <source>
        <dbReference type="ARBA" id="ARBA00022653"/>
    </source>
</evidence>
<dbReference type="InterPro" id="IPR011641">
    <property type="entry name" value="Tyr-kin_ephrin_A/B_rcpt-like"/>
</dbReference>
<dbReference type="PANTHER" id="PTHR14093">
    <property type="entry name" value="HLA CLASS II GAMMA CHAIN"/>
    <property type="match status" value="1"/>
</dbReference>
<feature type="domain" description="Thyroglobulin type-1" evidence="17">
    <location>
        <begin position="915"/>
        <end position="966"/>
    </location>
</feature>
<feature type="domain" description="Thyroglobulin type-1" evidence="17">
    <location>
        <begin position="152"/>
        <end position="249"/>
    </location>
</feature>
<reference evidence="18" key="2">
    <citation type="submission" date="2025-08" db="UniProtKB">
        <authorList>
            <consortium name="Ensembl"/>
        </authorList>
    </citation>
    <scope>IDENTIFICATION</scope>
</reference>
<feature type="domain" description="Thyroglobulin type-1" evidence="17">
    <location>
        <begin position="38"/>
        <end position="99"/>
    </location>
</feature>
<dbReference type="PROSITE" id="PS51162">
    <property type="entry name" value="THYROGLOBULIN_1_2"/>
    <property type="match status" value="9"/>
</dbReference>
<dbReference type="SUPFAM" id="SSF53474">
    <property type="entry name" value="alpha/beta-Hydrolases"/>
    <property type="match status" value="1"/>
</dbReference>
<comment type="caution">
    <text evidence="15">Lacks conserved residue(s) required for the propagation of feature annotation.</text>
</comment>
<evidence type="ECO:0000256" key="10">
    <source>
        <dbReference type="ARBA" id="ARBA00022737"/>
    </source>
</evidence>
<dbReference type="GO" id="GO:0005615">
    <property type="term" value="C:extracellular space"/>
    <property type="evidence" value="ECO:0007669"/>
    <property type="project" value="TreeGrafter"/>
</dbReference>
<feature type="domain" description="Thyroglobulin type-1" evidence="17">
    <location>
        <begin position="604"/>
        <end position="672"/>
    </location>
</feature>
<dbReference type="SUPFAM" id="SSF57610">
    <property type="entry name" value="Thyroglobulin type-1 domain"/>
    <property type="match status" value="9"/>
</dbReference>
<dbReference type="InterPro" id="IPR029058">
    <property type="entry name" value="AB_hydrolase_fold"/>
</dbReference>
<feature type="domain" description="Thyroglobulin type-1" evidence="17">
    <location>
        <begin position="540"/>
        <end position="603"/>
    </location>
</feature>
<dbReference type="PANTHER" id="PTHR14093:SF19">
    <property type="entry name" value="THYROGLOBULIN"/>
    <property type="match status" value="1"/>
</dbReference>
<dbReference type="PROSITE" id="PS00941">
    <property type="entry name" value="CARBOXYLESTERASE_B_2"/>
    <property type="match status" value="1"/>
</dbReference>
<dbReference type="SMART" id="SM01411">
    <property type="entry name" value="Ephrin_rec_like"/>
    <property type="match status" value="1"/>
</dbReference>
<evidence type="ECO:0000256" key="11">
    <source>
        <dbReference type="ARBA" id="ARBA00022920"/>
    </source>
</evidence>
<keyword evidence="9 16" id="KW-0732">Signal</keyword>
<keyword evidence="10" id="KW-0677">Repeat</keyword>
<dbReference type="InterPro" id="IPR002018">
    <property type="entry name" value="CarbesteraseB"/>
</dbReference>
<keyword evidence="6" id="KW-0765">Sulfation</keyword>
<dbReference type="Proteomes" id="UP000005207">
    <property type="component" value="Linkage group LG11"/>
</dbReference>
<evidence type="ECO:0000256" key="15">
    <source>
        <dbReference type="PROSITE-ProRule" id="PRU00500"/>
    </source>
</evidence>
<keyword evidence="4" id="KW-0964">Secreted</keyword>
<evidence type="ECO:0000256" key="12">
    <source>
        <dbReference type="ARBA" id="ARBA00023157"/>
    </source>
</evidence>
<organism evidence="18 19">
    <name type="scientific">Oreochromis niloticus</name>
    <name type="common">Nile tilapia</name>
    <name type="synonym">Tilapia nilotica</name>
    <dbReference type="NCBI Taxonomy" id="8128"/>
    <lineage>
        <taxon>Eukaryota</taxon>
        <taxon>Metazoa</taxon>
        <taxon>Chordata</taxon>
        <taxon>Craniata</taxon>
        <taxon>Vertebrata</taxon>
        <taxon>Euteleostomi</taxon>
        <taxon>Actinopterygii</taxon>
        <taxon>Neopterygii</taxon>
        <taxon>Teleostei</taxon>
        <taxon>Neoteleostei</taxon>
        <taxon>Acanthomorphata</taxon>
        <taxon>Ovalentaria</taxon>
        <taxon>Cichlomorphae</taxon>
        <taxon>Cichliformes</taxon>
        <taxon>Cichlidae</taxon>
        <taxon>African cichlids</taxon>
        <taxon>Pseudocrenilabrinae</taxon>
        <taxon>Oreochromini</taxon>
        <taxon>Oreochromis</taxon>
    </lineage>
</organism>
<dbReference type="PROSITE" id="PS00484">
    <property type="entry name" value="THYROGLOBULIN_1_1"/>
    <property type="match status" value="4"/>
</dbReference>
<dbReference type="STRING" id="8128.ENSONIP00000002672"/>
<feature type="disulfide bond" evidence="15">
    <location>
        <begin position="70"/>
        <end position="77"/>
    </location>
</feature>
<reference evidence="18" key="3">
    <citation type="submission" date="2025-09" db="UniProtKB">
        <authorList>
            <consortium name="Ensembl"/>
        </authorList>
    </citation>
    <scope>IDENTIFICATION</scope>
</reference>
<keyword evidence="11" id="KW-0795">Thyroid hormone</keyword>
<evidence type="ECO:0000256" key="8">
    <source>
        <dbReference type="ARBA" id="ARBA00022702"/>
    </source>
</evidence>
<evidence type="ECO:0000313" key="18">
    <source>
        <dbReference type="Ensembl" id="ENSONIP00000002672.2"/>
    </source>
</evidence>
<feature type="disulfide bond" evidence="15">
    <location>
        <begin position="583"/>
        <end position="603"/>
    </location>
</feature>
<feature type="disulfide bond" evidence="15">
    <location>
        <begin position="79"/>
        <end position="99"/>
    </location>
</feature>
<dbReference type="CDD" id="cd00191">
    <property type="entry name" value="TY"/>
    <property type="match status" value="7"/>
</dbReference>
<keyword evidence="12 15" id="KW-1015">Disulfide bond</keyword>
<dbReference type="GO" id="GO:0042446">
    <property type="term" value="P:hormone biosynthetic process"/>
    <property type="evidence" value="ECO:0007669"/>
    <property type="project" value="UniProtKB-KW"/>
</dbReference>
<dbReference type="InParanoid" id="I3J1D2"/>
<comment type="subcellular location">
    <subcellularLocation>
        <location evidence="1">Secreted</location>
    </subcellularLocation>
</comment>
<dbReference type="Ensembl" id="ENSONIT00000002673.2">
    <property type="protein sequence ID" value="ENSONIP00000002672.2"/>
    <property type="gene ID" value="ENSONIG00000002144.2"/>
</dbReference>
<evidence type="ECO:0000256" key="16">
    <source>
        <dbReference type="SAM" id="SignalP"/>
    </source>
</evidence>
<dbReference type="InterPro" id="IPR052001">
    <property type="entry name" value="MHC-II_Gamma/Thyroglobulin"/>
</dbReference>
<feature type="disulfide bond" evidence="15">
    <location>
        <begin position="131"/>
        <end position="151"/>
    </location>
</feature>
<keyword evidence="8" id="KW-0372">Hormone</keyword>
<dbReference type="InterPro" id="IPR019819">
    <property type="entry name" value="Carboxylesterase_B_CS"/>
</dbReference>
<dbReference type="Gene3D" id="4.10.800.10">
    <property type="entry name" value="Thyroglobulin type-1"/>
    <property type="match status" value="9"/>
</dbReference>
<dbReference type="ESTHER" id="oreni-i3j1d2">
    <property type="family name" value="Thyroglobulin"/>
</dbReference>
<keyword evidence="13" id="KW-0325">Glycoprotein</keyword>
<feature type="disulfide bond" evidence="15">
    <location>
        <begin position="330"/>
        <end position="350"/>
    </location>
</feature>
<feature type="disulfide bond" evidence="15">
    <location>
        <begin position="122"/>
        <end position="129"/>
    </location>
</feature>
<comment type="subunit">
    <text evidence="14">Monomer. Homodimer (via ChEL region); occurs in the endoplasmic reticulum and is required for export to the Golgi apparatus. Homooligomer; disulfide-linked; stored in this form in the thyroid follicle lumen.</text>
</comment>
<sequence>SPSSHLMFIALICLLLLLFIADDVSCRCSEYQLESETLSQCELLRGDAVAKEQDEIPHCTEDGRFRPVQCSGRGQECWCVDADGREVTGTRTSGSAPHCPSPCQLQAALRCSPSGLFEPVQCDSSRGQCWCVDQDGMELYGTRQDGRPRRCPGGCEVRSRRLLHSPSRSSSPPQCAEDGSFLPVQCKFINTTDRTELDLLHAFNRFPEAFETFSSFRKFFPLVSSYCFCSDSRGRELENTGVELLLSEVYDSAFSGLRSGHSFSQTNIYRVLQRRMLGVRLALTGRFRCPSPCEEERRAAMEANSVFIPSCESGGAFASKQCQQGGQCWCVDPTGRELPGTRQHGDSLTCSSGPADCPSQRRLALSRLFSGPIEPPFQASSGSHPASCLSLLQPLRDLLPVDSDPTSFLSQLVEILHGLFPSVGGALQALTRSSPRRFQENLFGGKFLKNAAAFNFSGAVGSRGALGLDRPSSQIVAVRLQKNQDLVQSVSRALEDPAFLSALQQTLTGLSSSQSASVEQVTFPLLFKHVDIFQVLAPLLRSCSTAAAAGDDDDDDRVAIFVPSCTPSGAFQEVQCQGAECWCVDPQGQEMKGSRTVARRPRCPSPCERARAAALEVRSNMAAGAEIHIPACSQDGDFLPLQCVGSRCFCVDAEGKMMTAGPTRFFPPSVSCDIHLFNELVIQFLTLVAFVLHRLNESVVVSAGRCSQALAEVETFRQEVKSIVSLSNSSHIPLGYGFLLAKGLHLTREEVQISQSEEELQVSETLLKRPRAALRLAAFSTVQMLLPPQRRSYQPFTPQCDADGRWLLTQCYHSTGQCWCVDEDGEYISDSLTSRSLSLPRCLTRCQRAKACSLLSGWMKGSDITTSSPYHPTCEQDGRFSVLQTGGAAGWCVNPLTGETIQTATPNATGQLTCPSWCQLQGLQCHPDGSFTPLQCDVTSCWCVSENGEEVGGTRTSRQTGRTSSCDRPLCPAPIITHGALVCRPPADGRQSCDLACSHGYQNSLAVSSFRCETASRRWDGDQKPLSGACQISRPLQSVSSSQLWVLPSSCSQISRLQSLLFNTMTSRGLCSAQLPSSGRAVSLCDDSSVTLQCDGDDSLRLMVRWSAALYDLPTSDLPDLHDSRLLEGLQGILRSVLPSEPKLVSVTTPSFGCSRGYHLDSDGEVVCPAGSFSQEGACHLCPQGTYQDEEGRDFCNRCPTGSSPAGTSSVRECVTECQRRGLRCSQRGDFLPAQPDVLTGRWRCFNSEGVELEWSSSEKVLTDDECSGEDVAANQRAAVHKFVFECAAVVMMKAVSGVFRTQVFSSRRTSLSDAHRFCQDGCSHDTCCDGFILNQNSLEGGSLLCGWLRAPSVLTCGDQDWDVIGQGAAKRTCGAGLTYNEQQRSFVFDFGGQKFTITDSALPADSKNKKDYQASIISFQAIYLNTGTSAVGETASVQLKFETLSEDDVLVDPQRKLPALSFWLNKNNYNSQQAQLWCLTRCEEEPQCSVADLRDADSTGFFSCSLYPDSRVCGAYDKPLRRPCRPLLDRVPDNTYSKKVDLSGPVKSFYERVSFKKMVSYSVRSRVSLRENTPLSEGFMECERRCDEDPCCRGVGFVRDTKSRGGSDVVCLALISLGVQTCSEDDVTTWRTQDCRPSAVKTTPDPFGWYQKPVNQWSSSPALCPPFSLPPTKTNVSLDDWSLLPDSSVLVDPSLSTYDVIHVSRDIADDRDMTRNWCLHVCQEAESCAAVSLSEVESATRCVLYPDTTVCGLSSAPESPTSSSCRLVVREPAPQVYLRRGVFSEPSRTSVSIPGQGVLQGIAVETALASDRRTVIQFLGVPYARPPIGSLRFEAAQPAEWMGTWDATKPRPSCIQPGDVASAASSEDCLYLNIFTPDLNPGLLDGSTLAAVGNIVVVTASYRTAALGFLSTGESGLRGNYGLSDQESALRWVKDHISLMGGDNSRVTVGAERGGADITSLHLLSSSRPLFQRMMLMGGSAFSPSLVQTPSTSRRQALDLAKELGCVTSDLAACLRASSVHTLNAAQTKLLAVSGPFQSWSPVRQTITRSSFHRVDLLLGTSEHDGLISRARKIKDFESLQGRADSKTAFYQALSRSLGGATGHELLKEAAAWFYSLDHSPSAAGYNLFSRALNNATRDLFIICPTLQMASHWAENRANVFLYHQPASSAHDRADMYLPLDVQLAFGTPHHPMSSQRFTSSDRRLSLALMTYVSSFIRSGNPNPSRSWAESLLPRWLPVLSSEAPPTYLELSTNLHHQRGLSQSSCSFWTQLAPKLTSLTGDRAFYWFLLVSPVPSILLHSNLLFSFQSQTEKDAYS</sequence>
<feature type="signal peptide" evidence="16">
    <location>
        <begin position="1"/>
        <end position="26"/>
    </location>
</feature>
<dbReference type="Gene3D" id="2.10.50.10">
    <property type="entry name" value="Tumor Necrosis Factor Receptor, subunit A, domain 2"/>
    <property type="match status" value="1"/>
</dbReference>
<feature type="domain" description="Thyroglobulin type-1" evidence="17">
    <location>
        <begin position="290"/>
        <end position="350"/>
    </location>
</feature>
<name>I3J1D2_ORENI</name>
<dbReference type="Pfam" id="PF00086">
    <property type="entry name" value="Thyroglobulin_1"/>
    <property type="match status" value="8"/>
</dbReference>
<evidence type="ECO:0000256" key="4">
    <source>
        <dbReference type="ARBA" id="ARBA00022525"/>
    </source>
</evidence>
<keyword evidence="5" id="KW-0893">Thyroid hormones biosynthesis</keyword>
<dbReference type="GO" id="GO:0005179">
    <property type="term" value="F:hormone activity"/>
    <property type="evidence" value="ECO:0007669"/>
    <property type="project" value="UniProtKB-KW"/>
</dbReference>
<keyword evidence="7" id="KW-0405">Iodination</keyword>
<dbReference type="HOGENOM" id="CLU_000943_0_0_1"/>
<feature type="chain" id="PRO_5025378738" description="Thyroglobulin" evidence="16">
    <location>
        <begin position="27"/>
        <end position="2318"/>
    </location>
</feature>
<evidence type="ECO:0000256" key="6">
    <source>
        <dbReference type="ARBA" id="ARBA00022641"/>
    </source>
</evidence>
<comment type="similarity">
    <text evidence="2">Belongs to the type-B carboxylesterase/lipase family.</text>
</comment>
<feature type="domain" description="Thyroglobulin type-1" evidence="17">
    <location>
        <begin position="843"/>
        <end position="914"/>
    </location>
</feature>
<feature type="domain" description="Thyroglobulin type-1" evidence="17">
    <location>
        <begin position="786"/>
        <end position="842"/>
    </location>
</feature>
<dbReference type="Pfam" id="PF07699">
    <property type="entry name" value="Ephrin_rec_like"/>
    <property type="match status" value="1"/>
</dbReference>
<evidence type="ECO:0000256" key="14">
    <source>
        <dbReference type="ARBA" id="ARBA00046595"/>
    </source>
</evidence>
<evidence type="ECO:0000256" key="3">
    <source>
        <dbReference type="ARBA" id="ARBA00017326"/>
    </source>
</evidence>
<feature type="domain" description="Thyroglobulin type-1" evidence="17">
    <location>
        <begin position="100"/>
        <end position="151"/>
    </location>
</feature>
<dbReference type="OMA" id="SIYVPQC"/>
<keyword evidence="19" id="KW-1185">Reference proteome</keyword>
<evidence type="ECO:0000256" key="5">
    <source>
        <dbReference type="ARBA" id="ARBA00022534"/>
    </source>
</evidence>
<reference evidence="19" key="1">
    <citation type="submission" date="2012-01" db="EMBL/GenBank/DDBJ databases">
        <title>The Genome Sequence of Oreochromis niloticus (Nile Tilapia).</title>
        <authorList>
            <consortium name="Broad Institute Genome Assembly Team"/>
            <consortium name="Broad Institute Sequencing Platform"/>
            <person name="Di Palma F."/>
            <person name="Johnson J."/>
            <person name="Lander E.S."/>
            <person name="Lindblad-Toh K."/>
        </authorList>
    </citation>
    <scope>NUCLEOTIDE SEQUENCE [LARGE SCALE GENOMIC DNA]</scope>
</reference>